<feature type="domain" description="Glycosyl transferase family 1" evidence="1">
    <location>
        <begin position="172"/>
        <end position="325"/>
    </location>
</feature>
<dbReference type="InterPro" id="IPR001296">
    <property type="entry name" value="Glyco_trans_1"/>
</dbReference>
<dbReference type="SUPFAM" id="SSF53756">
    <property type="entry name" value="UDP-Glycosyltransferase/glycogen phosphorylase"/>
    <property type="match status" value="1"/>
</dbReference>
<organism evidence="3 4">
    <name type="scientific">Neopusillimonas maritima</name>
    <dbReference type="NCBI Taxonomy" id="2026239"/>
    <lineage>
        <taxon>Bacteria</taxon>
        <taxon>Pseudomonadati</taxon>
        <taxon>Pseudomonadota</taxon>
        <taxon>Betaproteobacteria</taxon>
        <taxon>Burkholderiales</taxon>
        <taxon>Alcaligenaceae</taxon>
        <taxon>Neopusillimonas</taxon>
    </lineage>
</organism>
<dbReference type="GO" id="GO:0016757">
    <property type="term" value="F:glycosyltransferase activity"/>
    <property type="evidence" value="ECO:0007669"/>
    <property type="project" value="InterPro"/>
</dbReference>
<evidence type="ECO:0000313" key="4">
    <source>
        <dbReference type="Proteomes" id="UP000266206"/>
    </source>
</evidence>
<dbReference type="EMBL" id="NQYH01000011">
    <property type="protein sequence ID" value="RIY40024.1"/>
    <property type="molecule type" value="Genomic_DNA"/>
</dbReference>
<dbReference type="Gene3D" id="3.40.50.2000">
    <property type="entry name" value="Glycogen Phosphorylase B"/>
    <property type="match status" value="2"/>
</dbReference>
<comment type="caution">
    <text evidence="3">The sequence shown here is derived from an EMBL/GenBank/DDBJ whole genome shotgun (WGS) entry which is preliminary data.</text>
</comment>
<dbReference type="Proteomes" id="UP000266206">
    <property type="component" value="Unassembled WGS sequence"/>
</dbReference>
<gene>
    <name evidence="3" type="ORF">CJP73_11780</name>
</gene>
<evidence type="ECO:0000259" key="2">
    <source>
        <dbReference type="Pfam" id="PF13439"/>
    </source>
</evidence>
<dbReference type="RefSeq" id="WP_119516589.1">
    <property type="nucleotide sequence ID" value="NZ_NQYH01000011.1"/>
</dbReference>
<protein>
    <submittedName>
        <fullName evidence="3">Glycosyl transferase</fullName>
    </submittedName>
</protein>
<dbReference type="OrthoDB" id="9795746at2"/>
<feature type="domain" description="Glycosyltransferase subfamily 4-like N-terminal" evidence="2">
    <location>
        <begin position="13"/>
        <end position="149"/>
    </location>
</feature>
<dbReference type="Pfam" id="PF00534">
    <property type="entry name" value="Glycos_transf_1"/>
    <property type="match status" value="1"/>
</dbReference>
<accession>A0A3A1YUB4</accession>
<dbReference type="PANTHER" id="PTHR12526">
    <property type="entry name" value="GLYCOSYLTRANSFERASE"/>
    <property type="match status" value="1"/>
</dbReference>
<evidence type="ECO:0000313" key="3">
    <source>
        <dbReference type="EMBL" id="RIY40024.1"/>
    </source>
</evidence>
<dbReference type="CDD" id="cd03801">
    <property type="entry name" value="GT4_PimA-like"/>
    <property type="match status" value="1"/>
</dbReference>
<evidence type="ECO:0000259" key="1">
    <source>
        <dbReference type="Pfam" id="PF00534"/>
    </source>
</evidence>
<proteinExistence type="predicted"/>
<dbReference type="Pfam" id="PF13439">
    <property type="entry name" value="Glyco_transf_4"/>
    <property type="match status" value="1"/>
</dbReference>
<keyword evidence="3" id="KW-0808">Transferase</keyword>
<reference evidence="3 4" key="1">
    <citation type="submission" date="2017-08" db="EMBL/GenBank/DDBJ databases">
        <title>Pusillimonas indicus sp. nov., a member of the family Alcaligenaceae isolated from surface seawater.</title>
        <authorList>
            <person name="Li J."/>
        </authorList>
    </citation>
    <scope>NUCLEOTIDE SEQUENCE [LARGE SCALE GENOMIC DNA]</scope>
    <source>
        <strain evidence="3 4">L52-1-41</strain>
    </source>
</reference>
<sequence>MRVLQLNFERGWRGGERQTLLCLQQLRERGIDAQLLARAGEPLAQAARAEGFTVHAAKGVLGACFKLLCIGRGFDVLHAQTANTLSWLAVLKPLLGRLVVFTRRTSFRVTPSKQPRTAMKWRRVDAFVAISEAAAVEPRRLGLNVSIIRSAIEPATPDAERISALKQRYSLQGRLVVGTSAALTREKDPLTLVRAVHQLRKTHPNVVCLHFGAEGDVADAARQLVKELGLTQHYVFAGFEPGVEEVYGLFDVFVLSSLEEALGSSVLDAFSQKVPVVATRAGGLKESLAEGRGLLCDVGDFRTMAQNLAQVLQSPDLRAEMTRKAHDYVLREHNVGVMGERYVALYQTALNQ</sequence>
<dbReference type="InterPro" id="IPR028098">
    <property type="entry name" value="Glyco_trans_4-like_N"/>
</dbReference>
<name>A0A3A1YUB4_9BURK</name>
<dbReference type="AlphaFoldDB" id="A0A3A1YUB4"/>